<reference evidence="1" key="1">
    <citation type="journal article" date="2014" name="Int. J. Syst. Evol. Microbiol.">
        <title>Complete genome sequence of Corynebacterium casei LMG S-19264T (=DSM 44701T), isolated from a smear-ripened cheese.</title>
        <authorList>
            <consortium name="US DOE Joint Genome Institute (JGI-PGF)"/>
            <person name="Walter F."/>
            <person name="Albersmeier A."/>
            <person name="Kalinowski J."/>
            <person name="Ruckert C."/>
        </authorList>
    </citation>
    <scope>NUCLEOTIDE SEQUENCE</scope>
    <source>
        <strain evidence="1">KCTC 23732</strain>
    </source>
</reference>
<dbReference type="Gene3D" id="3.40.190.270">
    <property type="match status" value="1"/>
</dbReference>
<comment type="caution">
    <text evidence="1">The sequence shown here is derived from an EMBL/GenBank/DDBJ whole genome shotgun (WGS) entry which is preliminary data.</text>
</comment>
<dbReference type="Proteomes" id="UP000608345">
    <property type="component" value="Unassembled WGS sequence"/>
</dbReference>
<accession>A0A918JLN0</accession>
<protein>
    <submittedName>
        <fullName evidence="1">Uncharacterized protein</fullName>
    </submittedName>
</protein>
<proteinExistence type="predicted"/>
<reference evidence="1" key="2">
    <citation type="submission" date="2020-09" db="EMBL/GenBank/DDBJ databases">
        <authorList>
            <person name="Sun Q."/>
            <person name="Kim S."/>
        </authorList>
    </citation>
    <scope>NUCLEOTIDE SEQUENCE</scope>
    <source>
        <strain evidence="1">KCTC 23732</strain>
    </source>
</reference>
<keyword evidence="2" id="KW-1185">Reference proteome</keyword>
<sequence length="168" mass="18380">MEKTGFFCLGYEHSLSKRMLMYAVASIATGRLKFDDSVAHPKAKLRTSLIGVGLPIEAKFLDQGTDTGIGVISVGQIYRHHTRELTALIKGEVDAIFVYSAWGVLIKEQFSAKELINLTTLPDRTLQINNGQPKVLTVSGQLLWDFNERSVLSSCISSNKASGAGFSE</sequence>
<evidence type="ECO:0000313" key="1">
    <source>
        <dbReference type="EMBL" id="GGW85654.1"/>
    </source>
</evidence>
<evidence type="ECO:0000313" key="2">
    <source>
        <dbReference type="Proteomes" id="UP000608345"/>
    </source>
</evidence>
<dbReference type="AlphaFoldDB" id="A0A918JLN0"/>
<name>A0A918JLN0_9BURK</name>
<gene>
    <name evidence="1" type="ORF">GCM10011450_14570</name>
</gene>
<dbReference type="EMBL" id="BMYS01000008">
    <property type="protein sequence ID" value="GGW85654.1"/>
    <property type="molecule type" value="Genomic_DNA"/>
</dbReference>
<organism evidence="1 2">
    <name type="scientific">Advenella faeciporci</name>
    <dbReference type="NCBI Taxonomy" id="797535"/>
    <lineage>
        <taxon>Bacteria</taxon>
        <taxon>Pseudomonadati</taxon>
        <taxon>Pseudomonadota</taxon>
        <taxon>Betaproteobacteria</taxon>
        <taxon>Burkholderiales</taxon>
        <taxon>Alcaligenaceae</taxon>
    </lineage>
</organism>